<feature type="non-terminal residue" evidence="2">
    <location>
        <position position="36"/>
    </location>
</feature>
<dbReference type="SUPFAM" id="SSF53254">
    <property type="entry name" value="Phosphoglycerate mutase-like"/>
    <property type="match status" value="1"/>
</dbReference>
<evidence type="ECO:0000313" key="2">
    <source>
        <dbReference type="EMBL" id="VAW04814.1"/>
    </source>
</evidence>
<dbReference type="InterPro" id="IPR029033">
    <property type="entry name" value="His_PPase_superfam"/>
</dbReference>
<name>A0A3B0T7K6_9ZZZZ</name>
<dbReference type="EMBL" id="UOEI01000406">
    <property type="protein sequence ID" value="VAW04814.1"/>
    <property type="molecule type" value="Genomic_DNA"/>
</dbReference>
<evidence type="ECO:0000256" key="1">
    <source>
        <dbReference type="SAM" id="MobiDB-lite"/>
    </source>
</evidence>
<dbReference type="Gene3D" id="3.40.50.1240">
    <property type="entry name" value="Phosphoglycerate mutase-like"/>
    <property type="match status" value="1"/>
</dbReference>
<dbReference type="AlphaFoldDB" id="A0A3B0T7K6"/>
<gene>
    <name evidence="2" type="ORF">MNBD_ACTINO01-436</name>
</gene>
<protein>
    <submittedName>
        <fullName evidence="2">Uncharacterized protein</fullName>
    </submittedName>
</protein>
<reference evidence="2" key="1">
    <citation type="submission" date="2018-06" db="EMBL/GenBank/DDBJ databases">
        <authorList>
            <person name="Zhirakovskaya E."/>
        </authorList>
    </citation>
    <scope>NUCLEOTIDE SEQUENCE</scope>
</reference>
<proteinExistence type="predicted"/>
<organism evidence="2">
    <name type="scientific">hydrothermal vent metagenome</name>
    <dbReference type="NCBI Taxonomy" id="652676"/>
    <lineage>
        <taxon>unclassified sequences</taxon>
        <taxon>metagenomes</taxon>
        <taxon>ecological metagenomes</taxon>
    </lineage>
</organism>
<feature type="region of interest" description="Disordered" evidence="1">
    <location>
        <begin position="13"/>
        <end position="36"/>
    </location>
</feature>
<sequence length="36" mass="3964">MLNLMVMRHGKSDWNAGAEDDHGRPLSGRGVLSAER</sequence>
<accession>A0A3B0T7K6</accession>